<evidence type="ECO:0000313" key="2">
    <source>
        <dbReference type="Proteomes" id="UP000029228"/>
    </source>
</evidence>
<protein>
    <submittedName>
        <fullName evidence="1">Uncharacterized protein</fullName>
    </submittedName>
</protein>
<gene>
    <name evidence="1" type="ORF">JCM19235_5269</name>
</gene>
<evidence type="ECO:0000313" key="1">
    <source>
        <dbReference type="EMBL" id="GAL16720.1"/>
    </source>
</evidence>
<proteinExistence type="predicted"/>
<name>A0A090RMP9_9VIBR</name>
<reference evidence="1 2" key="2">
    <citation type="submission" date="2014-09" db="EMBL/GenBank/DDBJ databases">
        <authorList>
            <consortium name="NBRP consortium"/>
            <person name="Sawabe T."/>
            <person name="Meirelles P."/>
            <person name="Nakanishi M."/>
            <person name="Sayaka M."/>
            <person name="Hattori M."/>
            <person name="Ohkuma M."/>
        </authorList>
    </citation>
    <scope>NUCLEOTIDE SEQUENCE [LARGE SCALE GENOMIC DNA]</scope>
    <source>
        <strain evidence="2">JCM19235</strain>
    </source>
</reference>
<organism evidence="1 2">
    <name type="scientific">Vibrio maritimus</name>
    <dbReference type="NCBI Taxonomy" id="990268"/>
    <lineage>
        <taxon>Bacteria</taxon>
        <taxon>Pseudomonadati</taxon>
        <taxon>Pseudomonadota</taxon>
        <taxon>Gammaproteobacteria</taxon>
        <taxon>Vibrionales</taxon>
        <taxon>Vibrionaceae</taxon>
        <taxon>Vibrio</taxon>
    </lineage>
</organism>
<accession>A0A090RMP9</accession>
<comment type="caution">
    <text evidence="1">The sequence shown here is derived from an EMBL/GenBank/DDBJ whole genome shotgun (WGS) entry which is preliminary data.</text>
</comment>
<dbReference type="Proteomes" id="UP000029228">
    <property type="component" value="Unassembled WGS sequence"/>
</dbReference>
<reference evidence="1 2" key="1">
    <citation type="submission" date="2014-09" db="EMBL/GenBank/DDBJ databases">
        <title>Vibrio maritimus JCM 19235. (C45) whole genome shotgun sequence.</title>
        <authorList>
            <person name="Sawabe T."/>
            <person name="Meirelles P."/>
            <person name="Nakanishi M."/>
            <person name="Sayaka M."/>
            <person name="Hattori M."/>
            <person name="Ohkuma M."/>
        </authorList>
    </citation>
    <scope>NUCLEOTIDE SEQUENCE [LARGE SCALE GENOMIC DNA]</scope>
    <source>
        <strain evidence="2">JCM19235</strain>
    </source>
</reference>
<keyword evidence="2" id="KW-1185">Reference proteome</keyword>
<dbReference type="EMBL" id="BBMR01000001">
    <property type="protein sequence ID" value="GAL16720.1"/>
    <property type="molecule type" value="Genomic_DNA"/>
</dbReference>
<dbReference type="AlphaFoldDB" id="A0A090RMP9"/>
<sequence>MKIAHIGMGDIAQKAYLPFTTSQADVHPIFALAIQRLLMRWQANIVL</sequence>
<dbReference type="STRING" id="990268.JCM19235_5269"/>